<dbReference type="InParanoid" id="A0A0C3E6V4"/>
<dbReference type="Proteomes" id="UP000053989">
    <property type="component" value="Unassembled WGS sequence"/>
</dbReference>
<protein>
    <submittedName>
        <fullName evidence="2">Uncharacterized protein</fullName>
    </submittedName>
</protein>
<feature type="region of interest" description="Disordered" evidence="1">
    <location>
        <begin position="1"/>
        <end position="38"/>
    </location>
</feature>
<dbReference type="AlphaFoldDB" id="A0A0C3E6V4"/>
<name>A0A0C3E6V4_9AGAM</name>
<accession>A0A0C3E6V4</accession>
<dbReference type="EMBL" id="KN822030">
    <property type="protein sequence ID" value="KIM64154.1"/>
    <property type="molecule type" value="Genomic_DNA"/>
</dbReference>
<reference evidence="2 3" key="1">
    <citation type="submission" date="2014-04" db="EMBL/GenBank/DDBJ databases">
        <authorList>
            <consortium name="DOE Joint Genome Institute"/>
            <person name="Kuo A."/>
            <person name="Kohler A."/>
            <person name="Nagy L.G."/>
            <person name="Floudas D."/>
            <person name="Copeland A."/>
            <person name="Barry K.W."/>
            <person name="Cichocki N."/>
            <person name="Veneault-Fourrey C."/>
            <person name="LaButti K."/>
            <person name="Lindquist E.A."/>
            <person name="Lipzen A."/>
            <person name="Lundell T."/>
            <person name="Morin E."/>
            <person name="Murat C."/>
            <person name="Sun H."/>
            <person name="Tunlid A."/>
            <person name="Henrissat B."/>
            <person name="Grigoriev I.V."/>
            <person name="Hibbett D.S."/>
            <person name="Martin F."/>
            <person name="Nordberg H.P."/>
            <person name="Cantor M.N."/>
            <person name="Hua S.X."/>
        </authorList>
    </citation>
    <scope>NUCLEOTIDE SEQUENCE [LARGE SCALE GENOMIC DNA]</scope>
    <source>
        <strain evidence="2 3">Foug A</strain>
    </source>
</reference>
<dbReference type="HOGENOM" id="CLU_2962204_0_0_1"/>
<reference evidence="3" key="2">
    <citation type="submission" date="2015-01" db="EMBL/GenBank/DDBJ databases">
        <title>Evolutionary Origins and Diversification of the Mycorrhizal Mutualists.</title>
        <authorList>
            <consortium name="DOE Joint Genome Institute"/>
            <consortium name="Mycorrhizal Genomics Consortium"/>
            <person name="Kohler A."/>
            <person name="Kuo A."/>
            <person name="Nagy L.G."/>
            <person name="Floudas D."/>
            <person name="Copeland A."/>
            <person name="Barry K.W."/>
            <person name="Cichocki N."/>
            <person name="Veneault-Fourrey C."/>
            <person name="LaButti K."/>
            <person name="Lindquist E.A."/>
            <person name="Lipzen A."/>
            <person name="Lundell T."/>
            <person name="Morin E."/>
            <person name="Murat C."/>
            <person name="Riley R."/>
            <person name="Ohm R."/>
            <person name="Sun H."/>
            <person name="Tunlid A."/>
            <person name="Henrissat B."/>
            <person name="Grigoriev I.V."/>
            <person name="Hibbett D.S."/>
            <person name="Martin F."/>
        </authorList>
    </citation>
    <scope>NUCLEOTIDE SEQUENCE [LARGE SCALE GENOMIC DNA]</scope>
    <source>
        <strain evidence="3">Foug A</strain>
    </source>
</reference>
<proteinExistence type="predicted"/>
<sequence length="59" mass="6309">MNLEQSSETLMRGYLPKKFGGTADGSSNRAPGSKGGASWGMKGMDCIHNITNGRKTRGY</sequence>
<evidence type="ECO:0000256" key="1">
    <source>
        <dbReference type="SAM" id="MobiDB-lite"/>
    </source>
</evidence>
<organism evidence="2 3">
    <name type="scientific">Scleroderma citrinum Foug A</name>
    <dbReference type="NCBI Taxonomy" id="1036808"/>
    <lineage>
        <taxon>Eukaryota</taxon>
        <taxon>Fungi</taxon>
        <taxon>Dikarya</taxon>
        <taxon>Basidiomycota</taxon>
        <taxon>Agaricomycotina</taxon>
        <taxon>Agaricomycetes</taxon>
        <taxon>Agaricomycetidae</taxon>
        <taxon>Boletales</taxon>
        <taxon>Sclerodermatineae</taxon>
        <taxon>Sclerodermataceae</taxon>
        <taxon>Scleroderma</taxon>
    </lineage>
</organism>
<evidence type="ECO:0000313" key="2">
    <source>
        <dbReference type="EMBL" id="KIM64154.1"/>
    </source>
</evidence>
<gene>
    <name evidence="2" type="ORF">SCLCIDRAFT_1213569</name>
</gene>
<evidence type="ECO:0000313" key="3">
    <source>
        <dbReference type="Proteomes" id="UP000053989"/>
    </source>
</evidence>
<keyword evidence="3" id="KW-1185">Reference proteome</keyword>